<sequence>MKINFSLFEFIHLFSLIKNQIQIQKSRFCHSSSFSLFLDCFILINVLETFEELRKEIFEEFKTFLKALVENLQLKLAEALSEVIRIFVEKVVKQFHLKKNVNTETIFLQTLFMV</sequence>
<evidence type="ECO:0000313" key="2">
    <source>
        <dbReference type="Proteomes" id="UP000276133"/>
    </source>
</evidence>
<keyword evidence="2" id="KW-1185">Reference proteome</keyword>
<evidence type="ECO:0000313" key="1">
    <source>
        <dbReference type="EMBL" id="RNA05623.1"/>
    </source>
</evidence>
<reference evidence="1 2" key="1">
    <citation type="journal article" date="2018" name="Sci. Rep.">
        <title>Genomic signatures of local adaptation to the degree of environmental predictability in rotifers.</title>
        <authorList>
            <person name="Franch-Gras L."/>
            <person name="Hahn C."/>
            <person name="Garcia-Roger E.M."/>
            <person name="Carmona M.J."/>
            <person name="Serra M."/>
            <person name="Gomez A."/>
        </authorList>
    </citation>
    <scope>NUCLEOTIDE SEQUENCE [LARGE SCALE GENOMIC DNA]</scope>
    <source>
        <strain evidence="1">HYR1</strain>
    </source>
</reference>
<dbReference type="AlphaFoldDB" id="A0A3M7Q2T9"/>
<comment type="caution">
    <text evidence="1">The sequence shown here is derived from an EMBL/GenBank/DDBJ whole genome shotgun (WGS) entry which is preliminary data.</text>
</comment>
<dbReference type="Proteomes" id="UP000276133">
    <property type="component" value="Unassembled WGS sequence"/>
</dbReference>
<dbReference type="EMBL" id="REGN01007655">
    <property type="protein sequence ID" value="RNA05623.1"/>
    <property type="molecule type" value="Genomic_DNA"/>
</dbReference>
<name>A0A3M7Q2T9_BRAPC</name>
<gene>
    <name evidence="1" type="ORF">BpHYR1_005435</name>
</gene>
<protein>
    <submittedName>
        <fullName evidence="1">Uncharacterized protein</fullName>
    </submittedName>
</protein>
<organism evidence="1 2">
    <name type="scientific">Brachionus plicatilis</name>
    <name type="common">Marine rotifer</name>
    <name type="synonym">Brachionus muelleri</name>
    <dbReference type="NCBI Taxonomy" id="10195"/>
    <lineage>
        <taxon>Eukaryota</taxon>
        <taxon>Metazoa</taxon>
        <taxon>Spiralia</taxon>
        <taxon>Gnathifera</taxon>
        <taxon>Rotifera</taxon>
        <taxon>Eurotatoria</taxon>
        <taxon>Monogononta</taxon>
        <taxon>Pseudotrocha</taxon>
        <taxon>Ploima</taxon>
        <taxon>Brachionidae</taxon>
        <taxon>Brachionus</taxon>
    </lineage>
</organism>
<accession>A0A3M7Q2T9</accession>
<proteinExistence type="predicted"/>